<keyword evidence="4" id="KW-1185">Reference proteome</keyword>
<dbReference type="PANTHER" id="PTHR38463">
    <property type="entry name" value="STRESS RESPONSE PROTEIN YSNF"/>
    <property type="match status" value="1"/>
</dbReference>
<dbReference type="EMBL" id="JBHLTR010000013">
    <property type="protein sequence ID" value="MFC0559455.1"/>
    <property type="molecule type" value="Genomic_DNA"/>
</dbReference>
<evidence type="ECO:0000256" key="1">
    <source>
        <dbReference type="SAM" id="Phobius"/>
    </source>
</evidence>
<dbReference type="InterPro" id="IPR019060">
    <property type="entry name" value="DUF2382"/>
</dbReference>
<dbReference type="InterPro" id="IPR052967">
    <property type="entry name" value="Stress_Response_Assoc"/>
</dbReference>
<feature type="domain" description="DUF2382" evidence="2">
    <location>
        <begin position="105"/>
        <end position="154"/>
    </location>
</feature>
<evidence type="ECO:0000313" key="3">
    <source>
        <dbReference type="EMBL" id="MFC0559455.1"/>
    </source>
</evidence>
<evidence type="ECO:0000259" key="2">
    <source>
        <dbReference type="Pfam" id="PF09557"/>
    </source>
</evidence>
<protein>
    <submittedName>
        <fullName evidence="3">YsnF/AvaK domain-containing protein</fullName>
    </submittedName>
</protein>
<evidence type="ECO:0000313" key="4">
    <source>
        <dbReference type="Proteomes" id="UP001589833"/>
    </source>
</evidence>
<sequence>MGKFIFIGAIIGSILGWLMDFSILAGLVLGAIAGGVSYALFSRRNIEKSTDESEVQSLQLKEEQLDIKKERIQTGEVKVHREVVEEEKTFKVPIRREEMVIEAGDEEEIRIPLKEEEIKFSKHPVKLNEVSISKREIEEVEQVRASVKKETAHVEVEGDADVVKEDDEKLQ</sequence>
<proteinExistence type="predicted"/>
<keyword evidence="1" id="KW-1133">Transmembrane helix</keyword>
<feature type="domain" description="DUF2382" evidence="2">
    <location>
        <begin position="58"/>
        <end position="102"/>
    </location>
</feature>
<reference evidence="3 4" key="1">
    <citation type="submission" date="2024-09" db="EMBL/GenBank/DDBJ databases">
        <authorList>
            <person name="Sun Q."/>
            <person name="Mori K."/>
        </authorList>
    </citation>
    <scope>NUCLEOTIDE SEQUENCE [LARGE SCALE GENOMIC DNA]</scope>
    <source>
        <strain evidence="3 4">NCAIM B.02301</strain>
    </source>
</reference>
<name>A0ABV6NFB8_9BACI</name>
<dbReference type="PANTHER" id="PTHR38463:SF1">
    <property type="entry name" value="STRESS RESPONSE PROTEIN YSNF"/>
    <property type="match status" value="1"/>
</dbReference>
<organism evidence="3 4">
    <name type="scientific">Halalkalibacter alkalisediminis</name>
    <dbReference type="NCBI Taxonomy" id="935616"/>
    <lineage>
        <taxon>Bacteria</taxon>
        <taxon>Bacillati</taxon>
        <taxon>Bacillota</taxon>
        <taxon>Bacilli</taxon>
        <taxon>Bacillales</taxon>
        <taxon>Bacillaceae</taxon>
        <taxon>Halalkalibacter</taxon>
    </lineage>
</organism>
<dbReference type="NCBIfam" id="TIGR02271">
    <property type="entry name" value="YsnF/AvaK domain"/>
    <property type="match status" value="1"/>
</dbReference>
<feature type="transmembrane region" description="Helical" evidence="1">
    <location>
        <begin position="21"/>
        <end position="41"/>
    </location>
</feature>
<dbReference type="Pfam" id="PF09557">
    <property type="entry name" value="DUF2382"/>
    <property type="match status" value="2"/>
</dbReference>
<comment type="caution">
    <text evidence="3">The sequence shown here is derived from an EMBL/GenBank/DDBJ whole genome shotgun (WGS) entry which is preliminary data.</text>
</comment>
<keyword evidence="1" id="KW-0472">Membrane</keyword>
<dbReference type="Proteomes" id="UP001589833">
    <property type="component" value="Unassembled WGS sequence"/>
</dbReference>
<keyword evidence="1" id="KW-0812">Transmembrane</keyword>
<dbReference type="RefSeq" id="WP_273841568.1">
    <property type="nucleotide sequence ID" value="NZ_JAQQWT010000004.1"/>
</dbReference>
<accession>A0ABV6NFB8</accession>
<gene>
    <name evidence="3" type="ORF">ACFFH4_10380</name>
</gene>